<feature type="transmembrane region" description="Helical" evidence="1">
    <location>
        <begin position="170"/>
        <end position="188"/>
    </location>
</feature>
<evidence type="ECO:0000313" key="2">
    <source>
        <dbReference type="EMBL" id="MDT8997984.1"/>
    </source>
</evidence>
<feature type="transmembrane region" description="Helical" evidence="1">
    <location>
        <begin position="270"/>
        <end position="291"/>
    </location>
</feature>
<gene>
    <name evidence="2" type="ORF">RQP53_01710</name>
</gene>
<keyword evidence="3" id="KW-1185">Reference proteome</keyword>
<feature type="transmembrane region" description="Helical" evidence="1">
    <location>
        <begin position="75"/>
        <end position="91"/>
    </location>
</feature>
<feature type="transmembrane region" description="Helical" evidence="1">
    <location>
        <begin position="428"/>
        <end position="451"/>
    </location>
</feature>
<feature type="transmembrane region" description="Helical" evidence="1">
    <location>
        <begin position="303"/>
        <end position="321"/>
    </location>
</feature>
<feature type="transmembrane region" description="Helical" evidence="1">
    <location>
        <begin position="141"/>
        <end position="163"/>
    </location>
</feature>
<evidence type="ECO:0000313" key="3">
    <source>
        <dbReference type="Proteomes" id="UP001246372"/>
    </source>
</evidence>
<dbReference type="Proteomes" id="UP001246372">
    <property type="component" value="Unassembled WGS sequence"/>
</dbReference>
<organism evidence="2 3">
    <name type="scientific">Roseateles aquae</name>
    <dbReference type="NCBI Taxonomy" id="3077235"/>
    <lineage>
        <taxon>Bacteria</taxon>
        <taxon>Pseudomonadati</taxon>
        <taxon>Pseudomonadota</taxon>
        <taxon>Betaproteobacteria</taxon>
        <taxon>Burkholderiales</taxon>
        <taxon>Sphaerotilaceae</taxon>
        <taxon>Roseateles</taxon>
    </lineage>
</organism>
<dbReference type="RefSeq" id="WP_315648253.1">
    <property type="nucleotide sequence ID" value="NZ_JAVXZY010000001.1"/>
</dbReference>
<feature type="transmembrane region" description="Helical" evidence="1">
    <location>
        <begin position="352"/>
        <end position="374"/>
    </location>
</feature>
<feature type="transmembrane region" description="Helical" evidence="1">
    <location>
        <begin position="394"/>
        <end position="416"/>
    </location>
</feature>
<keyword evidence="1" id="KW-1133">Transmembrane helix</keyword>
<dbReference type="EMBL" id="JAVXZY010000001">
    <property type="protein sequence ID" value="MDT8997984.1"/>
    <property type="molecule type" value="Genomic_DNA"/>
</dbReference>
<name>A0ABU3P5X4_9BURK</name>
<keyword evidence="1" id="KW-0812">Transmembrane</keyword>
<keyword evidence="1" id="KW-0472">Membrane</keyword>
<accession>A0ABU3P5X4</accession>
<sequence>MNLPSPAIVAERGAQRLPRLALLLFCAAYVLPGVFGRDPWRNADLSAFGFMSSLARGQSTWMEPLLGGLRPDGGLLPYWVGALAIKLLPFLDPAQAARLPFGLLLVAVLALVWYSSFHLARTDAAQPVAFAFGGEAHAIDYARALADGALLALIGSLGLLRLGHETTPELLQLLGAALFLYALAVVPFDPRKARLSVVLALPIMAASGAPLVALALGLGGALICRRSSYDSARQFTPWVLTASILALVCALPTHGWAWRLTIDLDTDFPLRLASLLLWFGWPTWPLALWTLWRWRSYWARRHVAVPLLSIAVPLCACVLMNCSDRALMLGLPALAVLASFALPTLSRGVAAMLDWFSVFFFTGVALFAWLYYISMHSSLFPILLANVKKLAEGYQPRFTLLEFLPALLGSLAWLALVRWRTARHQHALWKSLVLPAGGVALGWLLLMSLWLQPLDYARSNRPLVERLQAQLPGPVDCIAAPQQALHLIAALEVHGQWRVDATSALSDTRCSIAVRQVSSTTPIPVPEGWELLSQVRRPTEQRIIYQLLQRSAQPASKVSRSDG</sequence>
<evidence type="ECO:0000256" key="1">
    <source>
        <dbReference type="SAM" id="Phobius"/>
    </source>
</evidence>
<proteinExistence type="predicted"/>
<comment type="caution">
    <text evidence="2">The sequence shown here is derived from an EMBL/GenBank/DDBJ whole genome shotgun (WGS) entry which is preliminary data.</text>
</comment>
<feature type="transmembrane region" description="Helical" evidence="1">
    <location>
        <begin position="327"/>
        <end position="345"/>
    </location>
</feature>
<reference evidence="2" key="1">
    <citation type="submission" date="2023-09" db="EMBL/GenBank/DDBJ databases">
        <title>Paucibacter sp. APW11 Genome sequencing and assembly.</title>
        <authorList>
            <person name="Kim I."/>
        </authorList>
    </citation>
    <scope>NUCLEOTIDE SEQUENCE</scope>
    <source>
        <strain evidence="2">APW11</strain>
    </source>
</reference>
<feature type="transmembrane region" description="Helical" evidence="1">
    <location>
        <begin position="103"/>
        <end position="121"/>
    </location>
</feature>
<protein>
    <recommendedName>
        <fullName evidence="4">Inner membrane transmembrane protein</fullName>
    </recommendedName>
</protein>
<feature type="transmembrane region" description="Helical" evidence="1">
    <location>
        <begin position="235"/>
        <end position="258"/>
    </location>
</feature>
<feature type="transmembrane region" description="Helical" evidence="1">
    <location>
        <begin position="200"/>
        <end position="223"/>
    </location>
</feature>
<evidence type="ECO:0008006" key="4">
    <source>
        <dbReference type="Google" id="ProtNLM"/>
    </source>
</evidence>